<comment type="caution">
    <text evidence="9">The sequence shown here is derived from an EMBL/GenBank/DDBJ whole genome shotgun (WGS) entry which is preliminary data.</text>
</comment>
<dbReference type="SUPFAM" id="SSF49265">
    <property type="entry name" value="Fibronectin type III"/>
    <property type="match status" value="3"/>
</dbReference>
<dbReference type="InterPro" id="IPR003961">
    <property type="entry name" value="FN3_dom"/>
</dbReference>
<comment type="subcellular location">
    <subcellularLocation>
        <location evidence="1">Membrane</location>
        <topology evidence="1">Single-pass membrane protein</topology>
    </subcellularLocation>
</comment>
<dbReference type="InterPro" id="IPR026966">
    <property type="entry name" value="Neurofascin/L1/NrCAM_C"/>
</dbReference>
<evidence type="ECO:0000256" key="5">
    <source>
        <dbReference type="ARBA" id="ARBA00023157"/>
    </source>
</evidence>
<dbReference type="Pfam" id="PF00041">
    <property type="entry name" value="fn3"/>
    <property type="match status" value="2"/>
</dbReference>
<feature type="domain" description="Fibronectin type-III" evidence="8">
    <location>
        <begin position="220"/>
        <end position="335"/>
    </location>
</feature>
<dbReference type="GO" id="GO:0098609">
    <property type="term" value="P:cell-cell adhesion"/>
    <property type="evidence" value="ECO:0007669"/>
    <property type="project" value="TreeGrafter"/>
</dbReference>
<evidence type="ECO:0000259" key="8">
    <source>
        <dbReference type="PROSITE" id="PS50853"/>
    </source>
</evidence>
<dbReference type="InterPro" id="IPR013783">
    <property type="entry name" value="Ig-like_fold"/>
</dbReference>
<evidence type="ECO:0000256" key="1">
    <source>
        <dbReference type="ARBA" id="ARBA00004167"/>
    </source>
</evidence>
<evidence type="ECO:0000313" key="9">
    <source>
        <dbReference type="EMBL" id="KAK7101479.1"/>
    </source>
</evidence>
<keyword evidence="3 7" id="KW-1133">Transmembrane helix</keyword>
<feature type="domain" description="Fibronectin type-III" evidence="8">
    <location>
        <begin position="438"/>
        <end position="537"/>
    </location>
</feature>
<dbReference type="EMBL" id="JBAMIC010000010">
    <property type="protein sequence ID" value="KAK7101479.1"/>
    <property type="molecule type" value="Genomic_DNA"/>
</dbReference>
<dbReference type="Pfam" id="PF13882">
    <property type="entry name" value="Bravo_FIGEY"/>
    <property type="match status" value="1"/>
</dbReference>
<reference evidence="9 10" key="1">
    <citation type="submission" date="2024-02" db="EMBL/GenBank/DDBJ databases">
        <title>Chromosome-scale genome assembly of the rough periwinkle Littorina saxatilis.</title>
        <authorList>
            <person name="De Jode A."/>
            <person name="Faria R."/>
            <person name="Formenti G."/>
            <person name="Sims Y."/>
            <person name="Smith T.P."/>
            <person name="Tracey A."/>
            <person name="Wood J.M.D."/>
            <person name="Zagrodzka Z.B."/>
            <person name="Johannesson K."/>
            <person name="Butlin R.K."/>
            <person name="Leder E.H."/>
        </authorList>
    </citation>
    <scope>NUCLEOTIDE SEQUENCE [LARGE SCALE GENOMIC DNA]</scope>
    <source>
        <strain evidence="9">Snail1</strain>
        <tissue evidence="9">Muscle</tissue>
    </source>
</reference>
<dbReference type="GO" id="GO:0005886">
    <property type="term" value="C:plasma membrane"/>
    <property type="evidence" value="ECO:0007669"/>
    <property type="project" value="TreeGrafter"/>
</dbReference>
<dbReference type="AlphaFoldDB" id="A0AAN9GBH1"/>
<feature type="region of interest" description="Disordered" evidence="6">
    <location>
        <begin position="612"/>
        <end position="646"/>
    </location>
</feature>
<evidence type="ECO:0000256" key="4">
    <source>
        <dbReference type="ARBA" id="ARBA00023136"/>
    </source>
</evidence>
<organism evidence="9 10">
    <name type="scientific">Littorina saxatilis</name>
    <dbReference type="NCBI Taxonomy" id="31220"/>
    <lineage>
        <taxon>Eukaryota</taxon>
        <taxon>Metazoa</taxon>
        <taxon>Spiralia</taxon>
        <taxon>Lophotrochozoa</taxon>
        <taxon>Mollusca</taxon>
        <taxon>Gastropoda</taxon>
        <taxon>Caenogastropoda</taxon>
        <taxon>Littorinimorpha</taxon>
        <taxon>Littorinoidea</taxon>
        <taxon>Littorinidae</taxon>
        <taxon>Littorina</taxon>
    </lineage>
</organism>
<evidence type="ECO:0000313" key="10">
    <source>
        <dbReference type="Proteomes" id="UP001374579"/>
    </source>
</evidence>
<protein>
    <recommendedName>
        <fullName evidence="8">Fibronectin type-III domain-containing protein</fullName>
    </recommendedName>
</protein>
<proteinExistence type="predicted"/>
<feature type="transmembrane region" description="Helical" evidence="7">
    <location>
        <begin position="561"/>
        <end position="582"/>
    </location>
</feature>
<sequence>MKTLQSFFLLPPAPPDPPYNLSIVSCGGSDTDLEWKFQDSMSNFSPLEEFVMEYNTTHDPDVWLEAKRIPADKRQMQFKMSPWSAYSFRVRARNQMGLSEPSKHTHTQCKSAEARPYRNPSGVETVEEKTGYLVIKWEPMPLIEHHSDNFHYNVTWKKAGDDKVNSVEIHDWRQDRHEVKVDGVYEPYVVSVLARNALGDAIVDPLEVPGFSGEARPKVVPENFEIDPDVPVTSTSAGFRWDPVDTSQEAMNGKFQGYKIRYWKKDQFNTTLHEELIIIPASRRRRATPLGYNNKVRGKVSGLPSYSEIESDVVAINNYFSSNSSNIVNFSTPEGVPSRVEYLEALFRGSAHFLLEWGPPIERNGELTGYQLGYQKILGLSIGDVIIHRDDLPPNQQRANIDGLEPNSLYRIFVKAKTAQGAGEPYFIDVRTTDENSELAEPQIEKVHVGEHSVNISFSLSDKEKGKRTGSVYYLEYRKMGDHKWDRDQEAATDHFWLTLDQLEPATTYEVRVVSVPKESGDSGNAEFKPSEETRFDTIGIVPVPSLEEGAKKGSVLSAGWFIGMMVAIAILLLILIIVCIVKRNRGKEYKFPPEKDTVDEAPGHFNEMAKSEKNGVNTSASFERDPEKVPLEDETDSLEDYGDVDPQKFNEDGSFIGQYGDLKTGAEAPNASAMSSIV</sequence>
<dbReference type="Proteomes" id="UP001374579">
    <property type="component" value="Unassembled WGS sequence"/>
</dbReference>
<evidence type="ECO:0000256" key="6">
    <source>
        <dbReference type="SAM" id="MobiDB-lite"/>
    </source>
</evidence>
<feature type="compositionally biased region" description="Acidic residues" evidence="6">
    <location>
        <begin position="633"/>
        <end position="644"/>
    </location>
</feature>
<keyword evidence="2 7" id="KW-0812">Transmembrane</keyword>
<dbReference type="PROSITE" id="PS50853">
    <property type="entry name" value="FN3"/>
    <property type="match status" value="5"/>
</dbReference>
<keyword evidence="4 7" id="KW-0472">Membrane</keyword>
<dbReference type="InterPro" id="IPR036116">
    <property type="entry name" value="FN3_sf"/>
</dbReference>
<gene>
    <name evidence="9" type="ORF">V1264_019859</name>
</gene>
<evidence type="ECO:0000256" key="2">
    <source>
        <dbReference type="ARBA" id="ARBA00022692"/>
    </source>
</evidence>
<keyword evidence="10" id="KW-1185">Reference proteome</keyword>
<dbReference type="SMART" id="SM00060">
    <property type="entry name" value="FN3"/>
    <property type="match status" value="5"/>
</dbReference>
<evidence type="ECO:0000256" key="3">
    <source>
        <dbReference type="ARBA" id="ARBA00022989"/>
    </source>
</evidence>
<dbReference type="GO" id="GO:0030424">
    <property type="term" value="C:axon"/>
    <property type="evidence" value="ECO:0007669"/>
    <property type="project" value="TreeGrafter"/>
</dbReference>
<dbReference type="PANTHER" id="PTHR44170:SF6">
    <property type="entry name" value="CONTACTIN"/>
    <property type="match status" value="1"/>
</dbReference>
<accession>A0AAN9GBH1</accession>
<feature type="compositionally biased region" description="Basic and acidic residues" evidence="6">
    <location>
        <begin position="623"/>
        <end position="632"/>
    </location>
</feature>
<dbReference type="Gene3D" id="2.60.40.10">
    <property type="entry name" value="Immunoglobulins"/>
    <property type="match status" value="5"/>
</dbReference>
<dbReference type="CDD" id="cd00063">
    <property type="entry name" value="FN3"/>
    <property type="match status" value="4"/>
</dbReference>
<keyword evidence="5" id="KW-1015">Disulfide bond</keyword>
<evidence type="ECO:0000256" key="7">
    <source>
        <dbReference type="SAM" id="Phobius"/>
    </source>
</evidence>
<feature type="domain" description="Fibronectin type-III" evidence="8">
    <location>
        <begin position="336"/>
        <end position="436"/>
    </location>
</feature>
<name>A0AAN9GBH1_9CAEN</name>
<feature type="domain" description="Fibronectin type-III" evidence="8">
    <location>
        <begin position="17"/>
        <end position="112"/>
    </location>
</feature>
<dbReference type="PANTHER" id="PTHR44170">
    <property type="entry name" value="PROTEIN SIDEKICK"/>
    <property type="match status" value="1"/>
</dbReference>
<dbReference type="GO" id="GO:0007411">
    <property type="term" value="P:axon guidance"/>
    <property type="evidence" value="ECO:0007669"/>
    <property type="project" value="TreeGrafter"/>
</dbReference>
<feature type="domain" description="Fibronectin type-III" evidence="8">
    <location>
        <begin position="116"/>
        <end position="218"/>
    </location>
</feature>